<dbReference type="Proteomes" id="UP001614394">
    <property type="component" value="Unassembled WGS sequence"/>
</dbReference>
<dbReference type="RefSeq" id="WP_399652829.1">
    <property type="nucleotide sequence ID" value="NZ_JBITYG010000007.1"/>
</dbReference>
<feature type="domain" description="Neprosin PEP catalytic" evidence="2">
    <location>
        <begin position="163"/>
        <end position="416"/>
    </location>
</feature>
<dbReference type="InterPro" id="IPR053168">
    <property type="entry name" value="Glutamic_endopeptidase"/>
</dbReference>
<dbReference type="InterPro" id="IPR004314">
    <property type="entry name" value="Neprosin"/>
</dbReference>
<feature type="compositionally biased region" description="Pro residues" evidence="1">
    <location>
        <begin position="90"/>
        <end position="104"/>
    </location>
</feature>
<evidence type="ECO:0000259" key="2">
    <source>
        <dbReference type="PROSITE" id="PS52045"/>
    </source>
</evidence>
<feature type="region of interest" description="Disordered" evidence="1">
    <location>
        <begin position="84"/>
        <end position="131"/>
    </location>
</feature>
<keyword evidence="4" id="KW-1185">Reference proteome</keyword>
<evidence type="ECO:0000313" key="3">
    <source>
        <dbReference type="EMBL" id="MFI9103588.1"/>
    </source>
</evidence>
<accession>A0ABW8CAZ4</accession>
<dbReference type="PANTHER" id="PTHR31589">
    <property type="entry name" value="PROTEIN, PUTATIVE (DUF239)-RELATED-RELATED"/>
    <property type="match status" value="1"/>
</dbReference>
<dbReference type="EMBL" id="JBITYG010000007">
    <property type="protein sequence ID" value="MFI9103588.1"/>
    <property type="molecule type" value="Genomic_DNA"/>
</dbReference>
<sequence>MTTQLSPQPFDRFLESVTSTRYEDFRRLPGSAVESAAAFEEMRAYVLELYRGVEAVESSVETDGQVIDHVVADTHPAARRWGGLAVAPADGPPRVPEPDGPASPDPRSRETVRPEPQNPAPLRPPPADTTPLYRTTLSGLCRFPNLAAFSAKEKPFGLEAPAAESPVALLPNKRYATGELDIDCLGGSSRVNVWSPFAAPSFQATFSQQWYLAGHDGTLLQTVECGWHVDIARYHDARPHLFVFANRDNYEDGHRVYNLDDGVFRPVANPYVSPGSPLLVSQSGGSQVEYRMGFYLTGNAWWFYFDDRPIGCFPVAWFNNGPLTTKATRARFGGEAGSAISTWPPMGSGQHATAGFGQAAYQRAATVFPVGGGAVYPNLAQAGSVTGTCYSLQITNNSVSYDWGTYLFFGGPGGNC</sequence>
<feature type="compositionally biased region" description="Pro residues" evidence="1">
    <location>
        <begin position="116"/>
        <end position="128"/>
    </location>
</feature>
<evidence type="ECO:0000313" key="4">
    <source>
        <dbReference type="Proteomes" id="UP001614394"/>
    </source>
</evidence>
<dbReference type="PROSITE" id="PS52045">
    <property type="entry name" value="NEPROSIN_PEP_CD"/>
    <property type="match status" value="1"/>
</dbReference>
<dbReference type="Pfam" id="PF03080">
    <property type="entry name" value="Neprosin"/>
    <property type="match status" value="1"/>
</dbReference>
<organism evidence="3 4">
    <name type="scientific">Streptomyces fildesensis</name>
    <dbReference type="NCBI Taxonomy" id="375757"/>
    <lineage>
        <taxon>Bacteria</taxon>
        <taxon>Bacillati</taxon>
        <taxon>Actinomycetota</taxon>
        <taxon>Actinomycetes</taxon>
        <taxon>Kitasatosporales</taxon>
        <taxon>Streptomycetaceae</taxon>
        <taxon>Streptomyces</taxon>
    </lineage>
</organism>
<evidence type="ECO:0000256" key="1">
    <source>
        <dbReference type="SAM" id="MobiDB-lite"/>
    </source>
</evidence>
<gene>
    <name evidence="3" type="ORF">ACIGXA_23980</name>
</gene>
<protein>
    <submittedName>
        <fullName evidence="3">Neprosin family prolyl endopeptidase</fullName>
    </submittedName>
</protein>
<name>A0ABW8CAZ4_9ACTN</name>
<dbReference type="PANTHER" id="PTHR31589:SF110">
    <property type="entry name" value="PROTEIN, PUTATIVE (DUF239)-RELATED"/>
    <property type="match status" value="1"/>
</dbReference>
<reference evidence="3 4" key="1">
    <citation type="submission" date="2024-10" db="EMBL/GenBank/DDBJ databases">
        <title>The Natural Products Discovery Center: Release of the First 8490 Sequenced Strains for Exploring Actinobacteria Biosynthetic Diversity.</title>
        <authorList>
            <person name="Kalkreuter E."/>
            <person name="Kautsar S.A."/>
            <person name="Yang D."/>
            <person name="Bader C.D."/>
            <person name="Teijaro C.N."/>
            <person name="Fluegel L."/>
            <person name="Davis C.M."/>
            <person name="Simpson J.R."/>
            <person name="Lauterbach L."/>
            <person name="Steele A.D."/>
            <person name="Gui C."/>
            <person name="Meng S."/>
            <person name="Li G."/>
            <person name="Viehrig K."/>
            <person name="Ye F."/>
            <person name="Su P."/>
            <person name="Kiefer A.F."/>
            <person name="Nichols A."/>
            <person name="Cepeda A.J."/>
            <person name="Yan W."/>
            <person name="Fan B."/>
            <person name="Jiang Y."/>
            <person name="Adhikari A."/>
            <person name="Zheng C.-J."/>
            <person name="Schuster L."/>
            <person name="Cowan T.M."/>
            <person name="Smanski M.J."/>
            <person name="Chevrette M.G."/>
            <person name="De Carvalho L.P.S."/>
            <person name="Shen B."/>
        </authorList>
    </citation>
    <scope>NUCLEOTIDE SEQUENCE [LARGE SCALE GENOMIC DNA]</scope>
    <source>
        <strain evidence="3 4">NPDC053399</strain>
    </source>
</reference>
<proteinExistence type="predicted"/>
<comment type="caution">
    <text evidence="3">The sequence shown here is derived from an EMBL/GenBank/DDBJ whole genome shotgun (WGS) entry which is preliminary data.</text>
</comment>